<sequence length="403" mass="43980">MTDEPLAEVEVLLVEDDQRGDPASEVSLGTVRFGSWRIQSLPAPEYATDAYLVQVVFDIELAPEVPGPVWAEIGLEFGEGVNVLDVIPRAITREHDDRTYVLGPDLRFTGPGSPDGRSFLLEGLTPTIAAFGLGSRRMRWRHTATTAAGVPVGSHTGWLVVETPPDVREMAVRFSADYRLEPKDTMGLRAGSRPVDRTVALPAPAPGPRAEPDADRSRRVFLIHGRDDVFAGRMRDLLSNLGLRVLEWDPLVRTAGRGASPHVLEVIHHGLNSAQAVVALLTPDDVVSLHPDLWAPREDAHETVPMMQPRPNVLMELGAALLAFRERTVMVKVGEIRPLGDIAGVNYIDFHETDAARGKLVSRLKAAGCTVDDTGTEWRRPARFEGLAVFDRRPPVTGPAGTP</sequence>
<protein>
    <submittedName>
        <fullName evidence="2">Predicted nucleotide-binding protein containing TIR-like domain-containing protein</fullName>
    </submittedName>
</protein>
<dbReference type="Pfam" id="PF10137">
    <property type="entry name" value="CAP12-PCTIR_TIR"/>
    <property type="match status" value="1"/>
</dbReference>
<dbReference type="AlphaFoldDB" id="A0A1H1Y324"/>
<dbReference type="RefSeq" id="WP_092544716.1">
    <property type="nucleotide sequence ID" value="NZ_BOMJ01000036.1"/>
</dbReference>
<evidence type="ECO:0000259" key="1">
    <source>
        <dbReference type="Pfam" id="PF10137"/>
    </source>
</evidence>
<keyword evidence="3" id="KW-1185">Reference proteome</keyword>
<dbReference type="GO" id="GO:0050135">
    <property type="term" value="F:NADP+ nucleosidase activity"/>
    <property type="evidence" value="ECO:0007669"/>
    <property type="project" value="InterPro"/>
</dbReference>
<proteinExistence type="predicted"/>
<dbReference type="Proteomes" id="UP000198688">
    <property type="component" value="Chromosome I"/>
</dbReference>
<evidence type="ECO:0000313" key="2">
    <source>
        <dbReference type="EMBL" id="SDT15793.1"/>
    </source>
</evidence>
<gene>
    <name evidence="2" type="ORF">SAMN04489716_2687</name>
</gene>
<organism evidence="2 3">
    <name type="scientific">Actinoplanes derwentensis</name>
    <dbReference type="NCBI Taxonomy" id="113562"/>
    <lineage>
        <taxon>Bacteria</taxon>
        <taxon>Bacillati</taxon>
        <taxon>Actinomycetota</taxon>
        <taxon>Actinomycetes</taxon>
        <taxon>Micromonosporales</taxon>
        <taxon>Micromonosporaceae</taxon>
        <taxon>Actinoplanes</taxon>
    </lineage>
</organism>
<dbReference type="InterPro" id="IPR019302">
    <property type="entry name" value="CAP12/PCTIR_TIR_dom"/>
</dbReference>
<reference evidence="2 3" key="1">
    <citation type="submission" date="2016-10" db="EMBL/GenBank/DDBJ databases">
        <authorList>
            <person name="de Groot N.N."/>
        </authorList>
    </citation>
    <scope>NUCLEOTIDE SEQUENCE [LARGE SCALE GENOMIC DNA]</scope>
    <source>
        <strain evidence="2 3">DSM 43941</strain>
    </source>
</reference>
<evidence type="ECO:0000313" key="3">
    <source>
        <dbReference type="Proteomes" id="UP000198688"/>
    </source>
</evidence>
<dbReference type="OrthoDB" id="3365840at2"/>
<dbReference type="EMBL" id="LT629758">
    <property type="protein sequence ID" value="SDT15793.1"/>
    <property type="molecule type" value="Genomic_DNA"/>
</dbReference>
<feature type="domain" description="CD-NTase-associated protein 12/Pycsar effector protein TIR" evidence="1">
    <location>
        <begin position="219"/>
        <end position="351"/>
    </location>
</feature>
<dbReference type="STRING" id="113562.SAMN04489716_2687"/>
<name>A0A1H1Y324_9ACTN</name>
<accession>A0A1H1Y324</accession>